<evidence type="ECO:0000256" key="1">
    <source>
        <dbReference type="SAM" id="MobiDB-lite"/>
    </source>
</evidence>
<accession>A0A6A6USK3</accession>
<dbReference type="EMBL" id="MU004230">
    <property type="protein sequence ID" value="KAF2674756.1"/>
    <property type="molecule type" value="Genomic_DNA"/>
</dbReference>
<feature type="region of interest" description="Disordered" evidence="1">
    <location>
        <begin position="18"/>
        <end position="42"/>
    </location>
</feature>
<evidence type="ECO:0000313" key="3">
    <source>
        <dbReference type="Proteomes" id="UP000799302"/>
    </source>
</evidence>
<dbReference type="AlphaFoldDB" id="A0A6A6USK3"/>
<protein>
    <submittedName>
        <fullName evidence="2">Uncharacterized protein</fullName>
    </submittedName>
</protein>
<dbReference type="Proteomes" id="UP000799302">
    <property type="component" value="Unassembled WGS sequence"/>
</dbReference>
<keyword evidence="3" id="KW-1185">Reference proteome</keyword>
<feature type="compositionally biased region" description="Basic and acidic residues" evidence="1">
    <location>
        <begin position="22"/>
        <end position="40"/>
    </location>
</feature>
<evidence type="ECO:0000313" key="2">
    <source>
        <dbReference type="EMBL" id="KAF2674756.1"/>
    </source>
</evidence>
<name>A0A6A6USK3_9PEZI</name>
<gene>
    <name evidence="2" type="ORF">BT63DRAFT_420038</name>
</gene>
<proteinExistence type="predicted"/>
<sequence length="217" mass="24335">MACHRFGQEGHPGCAQALRAQESSEHGKPNFDHSNKKAEHQAQNMTKMNSIVSISQQPLAEAAQGIDTLEAMTRHTCSHRISAAVESLVVKEFLGGNRFLKRKPITLRKPTFQRHQQQNPCDLGEKKLYQRPAYAILGAQLRSFSDELLPTSSEKRRKEKGFCHRLQRFYLLLALIDYGEIDDNIAKTASFFRPCSSPVHSTALSVDNTGRLNATDS</sequence>
<reference evidence="2" key="1">
    <citation type="journal article" date="2020" name="Stud. Mycol.">
        <title>101 Dothideomycetes genomes: a test case for predicting lifestyles and emergence of pathogens.</title>
        <authorList>
            <person name="Haridas S."/>
            <person name="Albert R."/>
            <person name="Binder M."/>
            <person name="Bloem J."/>
            <person name="Labutti K."/>
            <person name="Salamov A."/>
            <person name="Andreopoulos B."/>
            <person name="Baker S."/>
            <person name="Barry K."/>
            <person name="Bills G."/>
            <person name="Bluhm B."/>
            <person name="Cannon C."/>
            <person name="Castanera R."/>
            <person name="Culley D."/>
            <person name="Daum C."/>
            <person name="Ezra D."/>
            <person name="Gonzalez J."/>
            <person name="Henrissat B."/>
            <person name="Kuo A."/>
            <person name="Liang C."/>
            <person name="Lipzen A."/>
            <person name="Lutzoni F."/>
            <person name="Magnuson J."/>
            <person name="Mondo S."/>
            <person name="Nolan M."/>
            <person name="Ohm R."/>
            <person name="Pangilinan J."/>
            <person name="Park H.-J."/>
            <person name="Ramirez L."/>
            <person name="Alfaro M."/>
            <person name="Sun H."/>
            <person name="Tritt A."/>
            <person name="Yoshinaga Y."/>
            <person name="Zwiers L.-H."/>
            <person name="Turgeon B."/>
            <person name="Goodwin S."/>
            <person name="Spatafora J."/>
            <person name="Crous P."/>
            <person name="Grigoriev I."/>
        </authorList>
    </citation>
    <scope>NUCLEOTIDE SEQUENCE</scope>
    <source>
        <strain evidence="2">CBS 115976</strain>
    </source>
</reference>
<organism evidence="2 3">
    <name type="scientific">Microthyrium microscopicum</name>
    <dbReference type="NCBI Taxonomy" id="703497"/>
    <lineage>
        <taxon>Eukaryota</taxon>
        <taxon>Fungi</taxon>
        <taxon>Dikarya</taxon>
        <taxon>Ascomycota</taxon>
        <taxon>Pezizomycotina</taxon>
        <taxon>Dothideomycetes</taxon>
        <taxon>Dothideomycetes incertae sedis</taxon>
        <taxon>Microthyriales</taxon>
        <taxon>Microthyriaceae</taxon>
        <taxon>Microthyrium</taxon>
    </lineage>
</organism>